<accession>A0A9D3MBB2</accession>
<dbReference type="Proteomes" id="UP001044222">
    <property type="component" value="Chromosome 7"/>
</dbReference>
<comment type="similarity">
    <text evidence="1">Belongs to the heparin-binding growth factors family.</text>
</comment>
<organism evidence="3 4">
    <name type="scientific">Anguilla anguilla</name>
    <name type="common">European freshwater eel</name>
    <name type="synonym">Muraena anguilla</name>
    <dbReference type="NCBI Taxonomy" id="7936"/>
    <lineage>
        <taxon>Eukaryota</taxon>
        <taxon>Metazoa</taxon>
        <taxon>Chordata</taxon>
        <taxon>Craniata</taxon>
        <taxon>Vertebrata</taxon>
        <taxon>Euteleostomi</taxon>
        <taxon>Actinopterygii</taxon>
        <taxon>Neopterygii</taxon>
        <taxon>Teleostei</taxon>
        <taxon>Anguilliformes</taxon>
        <taxon>Anguillidae</taxon>
        <taxon>Anguilla</taxon>
    </lineage>
</organism>
<evidence type="ECO:0000256" key="1">
    <source>
        <dbReference type="ARBA" id="ARBA00007936"/>
    </source>
</evidence>
<dbReference type="SMART" id="SM00442">
    <property type="entry name" value="FGF"/>
    <property type="match status" value="1"/>
</dbReference>
<dbReference type="Gene3D" id="2.80.10.50">
    <property type="match status" value="1"/>
</dbReference>
<evidence type="ECO:0000256" key="2">
    <source>
        <dbReference type="SAM" id="MobiDB-lite"/>
    </source>
</evidence>
<dbReference type="PANTHER" id="PTHR11486">
    <property type="entry name" value="FIBROBLAST GROWTH FACTOR"/>
    <property type="match status" value="1"/>
</dbReference>
<evidence type="ECO:0000313" key="3">
    <source>
        <dbReference type="EMBL" id="KAG5845881.1"/>
    </source>
</evidence>
<feature type="compositionally biased region" description="Acidic residues" evidence="2">
    <location>
        <begin position="227"/>
        <end position="237"/>
    </location>
</feature>
<sequence>MQPEWITSVTQKDQTTHQGTSTHLFYGGERPVKDVSKCFRIVDSFPNPSPLLGSNWGNPKRYVHLQTSSDISNFYLEITLNGQVRKTTSRSSYSVVLLKSEARDRLAILGVKSNRYLCMDAEGKPFSSAVCNKDCLFHHKLLENHYDVYYSCTSGLVLNLEGAKQAYVAGKNLPPYSLFLSEKNTVPLERLLHREKRTRQVDPSDPLRTLNQPGEGSDSQAYRDQDLDQDVEQEAETPEQGRAVSKETITSAFHDDPLQVLHSMNPSSPRIAGTLG</sequence>
<dbReference type="PRINTS" id="PR00262">
    <property type="entry name" value="IL1HBGF"/>
</dbReference>
<dbReference type="SUPFAM" id="SSF50353">
    <property type="entry name" value="Cytokine"/>
    <property type="match status" value="1"/>
</dbReference>
<dbReference type="GO" id="GO:0008083">
    <property type="term" value="F:growth factor activity"/>
    <property type="evidence" value="ECO:0007669"/>
    <property type="project" value="InterPro"/>
</dbReference>
<dbReference type="EMBL" id="JAFIRN010000007">
    <property type="protein sequence ID" value="KAG5845881.1"/>
    <property type="molecule type" value="Genomic_DNA"/>
</dbReference>
<proteinExistence type="inferred from homology"/>
<evidence type="ECO:0000313" key="4">
    <source>
        <dbReference type="Proteomes" id="UP001044222"/>
    </source>
</evidence>
<feature type="compositionally biased region" description="Polar residues" evidence="2">
    <location>
        <begin position="209"/>
        <end position="220"/>
    </location>
</feature>
<dbReference type="InterPro" id="IPR008996">
    <property type="entry name" value="IL1/FGF"/>
</dbReference>
<reference evidence="3" key="1">
    <citation type="submission" date="2021-01" db="EMBL/GenBank/DDBJ databases">
        <title>A chromosome-scale assembly of European eel, Anguilla anguilla.</title>
        <authorList>
            <person name="Henkel C."/>
            <person name="Jong-Raadsen S.A."/>
            <person name="Dufour S."/>
            <person name="Weltzien F.-A."/>
            <person name="Palstra A.P."/>
            <person name="Pelster B."/>
            <person name="Spaink H.P."/>
            <person name="Van Den Thillart G.E."/>
            <person name="Jansen H."/>
            <person name="Zahm M."/>
            <person name="Klopp C."/>
            <person name="Cedric C."/>
            <person name="Louis A."/>
            <person name="Berthelot C."/>
            <person name="Parey E."/>
            <person name="Roest Crollius H."/>
            <person name="Montfort J."/>
            <person name="Robinson-Rechavi M."/>
            <person name="Bucao C."/>
            <person name="Bouchez O."/>
            <person name="Gislard M."/>
            <person name="Lluch J."/>
            <person name="Milhes M."/>
            <person name="Lampietro C."/>
            <person name="Lopez Roques C."/>
            <person name="Donnadieu C."/>
            <person name="Braasch I."/>
            <person name="Desvignes T."/>
            <person name="Postlethwait J."/>
            <person name="Bobe J."/>
            <person name="Guiguen Y."/>
            <person name="Dirks R."/>
        </authorList>
    </citation>
    <scope>NUCLEOTIDE SEQUENCE</scope>
    <source>
        <strain evidence="3">Tag_6206</strain>
        <tissue evidence="3">Liver</tissue>
    </source>
</reference>
<dbReference type="AlphaFoldDB" id="A0A9D3MBB2"/>
<dbReference type="InterPro" id="IPR002209">
    <property type="entry name" value="Fibroblast_GF_fam"/>
</dbReference>
<keyword evidence="4" id="KW-1185">Reference proteome</keyword>
<feature type="compositionally biased region" description="Polar residues" evidence="2">
    <location>
        <begin position="1"/>
        <end position="23"/>
    </location>
</feature>
<dbReference type="Pfam" id="PF00167">
    <property type="entry name" value="FGF"/>
    <property type="match status" value="1"/>
</dbReference>
<feature type="region of interest" description="Disordered" evidence="2">
    <location>
        <begin position="194"/>
        <end position="276"/>
    </location>
</feature>
<protein>
    <recommendedName>
        <fullName evidence="5">Fibroblast growth factor 23</fullName>
    </recommendedName>
</protein>
<gene>
    <name evidence="3" type="ORF">ANANG_G00143880</name>
</gene>
<name>A0A9D3MBB2_ANGAN</name>
<comment type="caution">
    <text evidence="3">The sequence shown here is derived from an EMBL/GenBank/DDBJ whole genome shotgun (WGS) entry which is preliminary data.</text>
</comment>
<evidence type="ECO:0008006" key="5">
    <source>
        <dbReference type="Google" id="ProtNLM"/>
    </source>
</evidence>
<feature type="region of interest" description="Disordered" evidence="2">
    <location>
        <begin position="1"/>
        <end position="24"/>
    </location>
</feature>